<reference evidence="1" key="2">
    <citation type="submission" date="2019-06" db="EMBL/GenBank/DDBJ databases">
        <title>Genomics analysis of Aphanomyces spp. identifies a new class of oomycete effector associated with host adaptation.</title>
        <authorList>
            <person name="Gaulin E."/>
        </authorList>
    </citation>
    <scope>NUCLEOTIDE SEQUENCE</scope>
    <source>
        <strain evidence="1">CBS 578.67</strain>
    </source>
</reference>
<protein>
    <submittedName>
        <fullName evidence="2">Aste57867_16411 protein</fullName>
    </submittedName>
</protein>
<evidence type="ECO:0000313" key="3">
    <source>
        <dbReference type="Proteomes" id="UP000332933"/>
    </source>
</evidence>
<dbReference type="EMBL" id="VJMH01005872">
    <property type="protein sequence ID" value="KAF0692517.1"/>
    <property type="molecule type" value="Genomic_DNA"/>
</dbReference>
<keyword evidence="3" id="KW-1185">Reference proteome</keyword>
<reference evidence="2 3" key="1">
    <citation type="submission" date="2019-03" db="EMBL/GenBank/DDBJ databases">
        <authorList>
            <person name="Gaulin E."/>
            <person name="Dumas B."/>
        </authorList>
    </citation>
    <scope>NUCLEOTIDE SEQUENCE [LARGE SCALE GENOMIC DNA]</scope>
    <source>
        <strain evidence="2">CBS 568.67</strain>
    </source>
</reference>
<evidence type="ECO:0000313" key="2">
    <source>
        <dbReference type="EMBL" id="VFT93186.1"/>
    </source>
</evidence>
<organism evidence="2 3">
    <name type="scientific">Aphanomyces stellatus</name>
    <dbReference type="NCBI Taxonomy" id="120398"/>
    <lineage>
        <taxon>Eukaryota</taxon>
        <taxon>Sar</taxon>
        <taxon>Stramenopiles</taxon>
        <taxon>Oomycota</taxon>
        <taxon>Saprolegniomycetes</taxon>
        <taxon>Saprolegniales</taxon>
        <taxon>Verrucalvaceae</taxon>
        <taxon>Aphanomyces</taxon>
    </lineage>
</organism>
<gene>
    <name evidence="2" type="primary">Aste57867_16411</name>
    <name evidence="1" type="ORF">As57867_016354</name>
    <name evidence="2" type="ORF">ASTE57867_16411</name>
</gene>
<proteinExistence type="predicted"/>
<accession>A0A485L5R0</accession>
<dbReference type="AlphaFoldDB" id="A0A485L5R0"/>
<evidence type="ECO:0000313" key="1">
    <source>
        <dbReference type="EMBL" id="KAF0692517.1"/>
    </source>
</evidence>
<dbReference type="Proteomes" id="UP000332933">
    <property type="component" value="Unassembled WGS sequence"/>
</dbReference>
<sequence>MDLSWLYAIPPPRTWVQGQDRLFDMPAPPPSIIGVPPRSPPHDCTWLDSPVVVSPIANYTSIHSGAEVDLSPDEREFFSTLELTTKAMLPPSDLPCILVAVSPFHVVCHMLCQASACLNVAVFGNTCADHRWHCHFPLCSALARVDGHCQSHALVLHRPKEILPFPACDLHAEEAARGTVYMERRLGDTLPRP</sequence>
<dbReference type="EMBL" id="CAADRA010005893">
    <property type="protein sequence ID" value="VFT93186.1"/>
    <property type="molecule type" value="Genomic_DNA"/>
</dbReference>
<name>A0A485L5R0_9STRA</name>